<dbReference type="OrthoDB" id="6606021at2759"/>
<dbReference type="Pfam" id="PF21362">
    <property type="entry name" value="Sina_RING"/>
    <property type="match status" value="1"/>
</dbReference>
<dbReference type="GO" id="GO:0031624">
    <property type="term" value="F:ubiquitin conjugating enzyme binding"/>
    <property type="evidence" value="ECO:0007669"/>
    <property type="project" value="TreeGrafter"/>
</dbReference>
<protein>
    <submittedName>
        <fullName evidence="6">E3 ubiquitin-protein ligase SINAT4</fullName>
    </submittedName>
</protein>
<dbReference type="InterPro" id="IPR001841">
    <property type="entry name" value="Znf_RING"/>
</dbReference>
<dbReference type="InterPro" id="IPR004162">
    <property type="entry name" value="SINA-like_animal"/>
</dbReference>
<evidence type="ECO:0000256" key="1">
    <source>
        <dbReference type="ARBA" id="ARBA00022723"/>
    </source>
</evidence>
<keyword evidence="1" id="KW-0479">Metal-binding</keyword>
<evidence type="ECO:0000256" key="2">
    <source>
        <dbReference type="ARBA" id="ARBA00022771"/>
    </source>
</evidence>
<dbReference type="PANTHER" id="PTHR45877">
    <property type="entry name" value="E3 UBIQUITIN-PROTEIN LIGASE SIAH2"/>
    <property type="match status" value="1"/>
</dbReference>
<dbReference type="PROSITE" id="PS50089">
    <property type="entry name" value="ZF_RING_2"/>
    <property type="match status" value="1"/>
</dbReference>
<proteinExistence type="predicted"/>
<feature type="domain" description="RING-type" evidence="5">
    <location>
        <begin position="19"/>
        <end position="55"/>
    </location>
</feature>
<sequence>MTDQVVDISAEQLYCIVRCPVCLVVPFGPIRTCQNGHGLCEECTSQINKKCPMCRCWFGGVARNVVQEQIIANAKFFCPLECGVKLSGREMPAHLKTCPSKEDK</sequence>
<evidence type="ECO:0000313" key="6">
    <source>
        <dbReference type="EMBL" id="OXA55189.1"/>
    </source>
</evidence>
<dbReference type="GO" id="GO:0043161">
    <property type="term" value="P:proteasome-mediated ubiquitin-dependent protein catabolic process"/>
    <property type="evidence" value="ECO:0007669"/>
    <property type="project" value="TreeGrafter"/>
</dbReference>
<dbReference type="AlphaFoldDB" id="A0A226ECM1"/>
<name>A0A226ECM1_FOLCA</name>
<evidence type="ECO:0000313" key="7">
    <source>
        <dbReference type="Proteomes" id="UP000198287"/>
    </source>
</evidence>
<organism evidence="6 7">
    <name type="scientific">Folsomia candida</name>
    <name type="common">Springtail</name>
    <dbReference type="NCBI Taxonomy" id="158441"/>
    <lineage>
        <taxon>Eukaryota</taxon>
        <taxon>Metazoa</taxon>
        <taxon>Ecdysozoa</taxon>
        <taxon>Arthropoda</taxon>
        <taxon>Hexapoda</taxon>
        <taxon>Collembola</taxon>
        <taxon>Entomobryomorpha</taxon>
        <taxon>Isotomoidea</taxon>
        <taxon>Isotomidae</taxon>
        <taxon>Proisotominae</taxon>
        <taxon>Folsomia</taxon>
    </lineage>
</organism>
<dbReference type="PANTHER" id="PTHR45877:SF2">
    <property type="entry name" value="E3 UBIQUITIN-PROTEIN LIGASE SINA-RELATED"/>
    <property type="match status" value="1"/>
</dbReference>
<dbReference type="GO" id="GO:0005737">
    <property type="term" value="C:cytoplasm"/>
    <property type="evidence" value="ECO:0007669"/>
    <property type="project" value="TreeGrafter"/>
</dbReference>
<evidence type="ECO:0000259" key="5">
    <source>
        <dbReference type="PROSITE" id="PS50089"/>
    </source>
</evidence>
<dbReference type="EMBL" id="LNIX01000004">
    <property type="protein sequence ID" value="OXA55189.1"/>
    <property type="molecule type" value="Genomic_DNA"/>
</dbReference>
<dbReference type="Proteomes" id="UP000198287">
    <property type="component" value="Unassembled WGS sequence"/>
</dbReference>
<dbReference type="InterPro" id="IPR049548">
    <property type="entry name" value="Sina-like_RING"/>
</dbReference>
<dbReference type="InterPro" id="IPR013083">
    <property type="entry name" value="Znf_RING/FYVE/PHD"/>
</dbReference>
<comment type="caution">
    <text evidence="6">The sequence shown here is derived from an EMBL/GenBank/DDBJ whole genome shotgun (WGS) entry which is preliminary data.</text>
</comment>
<accession>A0A226ECM1</accession>
<dbReference type="GO" id="GO:0061630">
    <property type="term" value="F:ubiquitin protein ligase activity"/>
    <property type="evidence" value="ECO:0007669"/>
    <property type="project" value="TreeGrafter"/>
</dbReference>
<dbReference type="SUPFAM" id="SSF57850">
    <property type="entry name" value="RING/U-box"/>
    <property type="match status" value="1"/>
</dbReference>
<keyword evidence="2 4" id="KW-0863">Zinc-finger</keyword>
<evidence type="ECO:0000256" key="3">
    <source>
        <dbReference type="ARBA" id="ARBA00022833"/>
    </source>
</evidence>
<reference evidence="6 7" key="1">
    <citation type="submission" date="2015-12" db="EMBL/GenBank/DDBJ databases">
        <title>The genome of Folsomia candida.</title>
        <authorList>
            <person name="Faddeeva A."/>
            <person name="Derks M.F."/>
            <person name="Anvar Y."/>
            <person name="Smit S."/>
            <person name="Van Straalen N."/>
            <person name="Roelofs D."/>
        </authorList>
    </citation>
    <scope>NUCLEOTIDE SEQUENCE [LARGE SCALE GENOMIC DNA]</scope>
    <source>
        <strain evidence="6 7">VU population</strain>
        <tissue evidence="6">Whole body</tissue>
    </source>
</reference>
<evidence type="ECO:0000256" key="4">
    <source>
        <dbReference type="PROSITE-ProRule" id="PRU00175"/>
    </source>
</evidence>
<keyword evidence="3" id="KW-0862">Zinc</keyword>
<dbReference type="Gene3D" id="3.30.40.10">
    <property type="entry name" value="Zinc/RING finger domain, C3HC4 (zinc finger)"/>
    <property type="match status" value="1"/>
</dbReference>
<dbReference type="GO" id="GO:0008270">
    <property type="term" value="F:zinc ion binding"/>
    <property type="evidence" value="ECO:0007669"/>
    <property type="project" value="UniProtKB-KW"/>
</dbReference>
<gene>
    <name evidence="6" type="ORF">Fcan01_09264</name>
</gene>
<keyword evidence="7" id="KW-1185">Reference proteome</keyword>